<dbReference type="EMBL" id="JACOOO010000015">
    <property type="protein sequence ID" value="MBC5628863.1"/>
    <property type="molecule type" value="Genomic_DNA"/>
</dbReference>
<dbReference type="Proteomes" id="UP000596929">
    <property type="component" value="Unassembled WGS sequence"/>
</dbReference>
<evidence type="ECO:0000313" key="3">
    <source>
        <dbReference type="Proteomes" id="UP000596929"/>
    </source>
</evidence>
<protein>
    <submittedName>
        <fullName evidence="2">Holin</fullName>
    </submittedName>
</protein>
<keyword evidence="1" id="KW-0812">Transmembrane</keyword>
<feature type="transmembrane region" description="Helical" evidence="1">
    <location>
        <begin position="6"/>
        <end position="29"/>
    </location>
</feature>
<dbReference type="RefSeq" id="WP_186859799.1">
    <property type="nucleotide sequence ID" value="NZ_JACOOO010000015.1"/>
</dbReference>
<keyword evidence="1" id="KW-0472">Membrane</keyword>
<comment type="caution">
    <text evidence="2">The sequence shown here is derived from an EMBL/GenBank/DDBJ whole genome shotgun (WGS) entry which is preliminary data.</text>
</comment>
<evidence type="ECO:0000256" key="1">
    <source>
        <dbReference type="SAM" id="Phobius"/>
    </source>
</evidence>
<reference evidence="2 3" key="1">
    <citation type="submission" date="2020-08" db="EMBL/GenBank/DDBJ databases">
        <title>Genome public.</title>
        <authorList>
            <person name="Liu C."/>
            <person name="Sun Q."/>
        </authorList>
    </citation>
    <scope>NUCLEOTIDE SEQUENCE [LARGE SCALE GENOMIC DNA]</scope>
    <source>
        <strain evidence="2 3">NSJ-6</strain>
    </source>
</reference>
<proteinExistence type="predicted"/>
<keyword evidence="3" id="KW-1185">Reference proteome</keyword>
<organism evidence="2 3">
    <name type="scientific">Clostridium hominis</name>
    <dbReference type="NCBI Taxonomy" id="2763036"/>
    <lineage>
        <taxon>Bacteria</taxon>
        <taxon>Bacillati</taxon>
        <taxon>Bacillota</taxon>
        <taxon>Clostridia</taxon>
        <taxon>Eubacteriales</taxon>
        <taxon>Clostridiaceae</taxon>
        <taxon>Clostridium</taxon>
    </lineage>
</organism>
<keyword evidence="1" id="KW-1133">Transmembrane helix</keyword>
<sequence length="86" mass="9370">MDLTFLNEFLVVIVLAFCLGVGFIIKYSLDFIDNKYIPLIMGIVGVAFNIFVNSGAVTPVVIVGGLISGLASTGLYEMFRNFISKE</sequence>
<dbReference type="Pfam" id="PF16079">
    <property type="entry name" value="Phage_holin_5_2"/>
    <property type="match status" value="1"/>
</dbReference>
<gene>
    <name evidence="2" type="ORF">H8S20_08165</name>
</gene>
<name>A0ABR7DDD3_9CLOT</name>
<evidence type="ECO:0000313" key="2">
    <source>
        <dbReference type="EMBL" id="MBC5628863.1"/>
    </source>
</evidence>
<accession>A0ABR7DDD3</accession>
<feature type="transmembrane region" description="Helical" evidence="1">
    <location>
        <begin position="60"/>
        <end position="79"/>
    </location>
</feature>
<dbReference type="InterPro" id="IPR032111">
    <property type="entry name" value="Clostridium_phage_holin"/>
</dbReference>
<feature type="transmembrane region" description="Helical" evidence="1">
    <location>
        <begin position="36"/>
        <end position="54"/>
    </location>
</feature>